<gene>
    <name evidence="2" type="ORF">DARMORV10_C01P05500.1</name>
</gene>
<sequence>MESRRLENGETNEETFSDGTQFQSPKSPNESQKLSFTMK</sequence>
<proteinExistence type="predicted"/>
<feature type="region of interest" description="Disordered" evidence="1">
    <location>
        <begin position="1"/>
        <end position="39"/>
    </location>
</feature>
<evidence type="ECO:0000313" key="2">
    <source>
        <dbReference type="EMBL" id="CAF2068149.1"/>
    </source>
</evidence>
<evidence type="ECO:0000256" key="1">
    <source>
        <dbReference type="SAM" id="MobiDB-lite"/>
    </source>
</evidence>
<dbReference type="Proteomes" id="UP001295469">
    <property type="component" value="Chromosome C01"/>
</dbReference>
<protein>
    <submittedName>
        <fullName evidence="2">(rape) hypothetical protein</fullName>
    </submittedName>
</protein>
<accession>A0A816R111</accession>
<feature type="compositionally biased region" description="Polar residues" evidence="1">
    <location>
        <begin position="17"/>
        <end position="39"/>
    </location>
</feature>
<dbReference type="EMBL" id="HG994365">
    <property type="protein sequence ID" value="CAF2068149.1"/>
    <property type="molecule type" value="Genomic_DNA"/>
</dbReference>
<reference evidence="2" key="1">
    <citation type="submission" date="2021-01" db="EMBL/GenBank/DDBJ databases">
        <authorList>
            <consortium name="Genoscope - CEA"/>
            <person name="William W."/>
        </authorList>
    </citation>
    <scope>NUCLEOTIDE SEQUENCE</scope>
</reference>
<name>A0A816R111_BRANA</name>
<organism evidence="2">
    <name type="scientific">Brassica napus</name>
    <name type="common">Rape</name>
    <dbReference type="NCBI Taxonomy" id="3708"/>
    <lineage>
        <taxon>Eukaryota</taxon>
        <taxon>Viridiplantae</taxon>
        <taxon>Streptophyta</taxon>
        <taxon>Embryophyta</taxon>
        <taxon>Tracheophyta</taxon>
        <taxon>Spermatophyta</taxon>
        <taxon>Magnoliopsida</taxon>
        <taxon>eudicotyledons</taxon>
        <taxon>Gunneridae</taxon>
        <taxon>Pentapetalae</taxon>
        <taxon>rosids</taxon>
        <taxon>malvids</taxon>
        <taxon>Brassicales</taxon>
        <taxon>Brassicaceae</taxon>
        <taxon>Brassiceae</taxon>
        <taxon>Brassica</taxon>
    </lineage>
</organism>
<dbReference type="AlphaFoldDB" id="A0A816R111"/>